<dbReference type="InterPro" id="IPR040891">
    <property type="entry name" value="HEPN_SAV_6107"/>
</dbReference>
<dbReference type="Proteomes" id="UP001552594">
    <property type="component" value="Unassembled WGS sequence"/>
</dbReference>
<dbReference type="Pfam" id="PF18726">
    <property type="entry name" value="HEPN_SAV_6107"/>
    <property type="match status" value="1"/>
</dbReference>
<evidence type="ECO:0000313" key="2">
    <source>
        <dbReference type="EMBL" id="MEV5507056.1"/>
    </source>
</evidence>
<proteinExistence type="predicted"/>
<reference evidence="2 3" key="1">
    <citation type="submission" date="2024-06" db="EMBL/GenBank/DDBJ databases">
        <title>The Natural Products Discovery Center: Release of the First 8490 Sequenced Strains for Exploring Actinobacteria Biosynthetic Diversity.</title>
        <authorList>
            <person name="Kalkreuter E."/>
            <person name="Kautsar S.A."/>
            <person name="Yang D."/>
            <person name="Bader C.D."/>
            <person name="Teijaro C.N."/>
            <person name="Fluegel L."/>
            <person name="Davis C.M."/>
            <person name="Simpson J.R."/>
            <person name="Lauterbach L."/>
            <person name="Steele A.D."/>
            <person name="Gui C."/>
            <person name="Meng S."/>
            <person name="Li G."/>
            <person name="Viehrig K."/>
            <person name="Ye F."/>
            <person name="Su P."/>
            <person name="Kiefer A.F."/>
            <person name="Nichols A."/>
            <person name="Cepeda A.J."/>
            <person name="Yan W."/>
            <person name="Fan B."/>
            <person name="Jiang Y."/>
            <person name="Adhikari A."/>
            <person name="Zheng C.-J."/>
            <person name="Schuster L."/>
            <person name="Cowan T.M."/>
            <person name="Smanski M.J."/>
            <person name="Chevrette M.G."/>
            <person name="De Carvalho L.P.S."/>
            <person name="Shen B."/>
        </authorList>
    </citation>
    <scope>NUCLEOTIDE SEQUENCE [LARGE SCALE GENOMIC DNA]</scope>
    <source>
        <strain evidence="2 3">NPDC052347</strain>
    </source>
</reference>
<accession>A0ABV3JVY2</accession>
<evidence type="ECO:0000313" key="3">
    <source>
        <dbReference type="Proteomes" id="UP001552594"/>
    </source>
</evidence>
<dbReference type="RefSeq" id="WP_109280730.1">
    <property type="nucleotide sequence ID" value="NZ_JBFAUK010000006.1"/>
</dbReference>
<sequence length="145" mass="15539">MASPASTTAPAPPAALDLLLQARLGLEEAASLTAPHERYATAHLAALRAAAAVLAVRARPEPPGRRRRIRSAWELLPEVAPELAEWSALFASGAQRRARAEAGIPTAAGQREADDLLRQAGMFLRLVERMLVRQPMLPREPAEAG</sequence>
<keyword evidence="3" id="KW-1185">Reference proteome</keyword>
<feature type="domain" description="SAV-6107-like HEPN" evidence="1">
    <location>
        <begin position="29"/>
        <end position="128"/>
    </location>
</feature>
<dbReference type="EMBL" id="JBFAUK010000006">
    <property type="protein sequence ID" value="MEV5507056.1"/>
    <property type="molecule type" value="Genomic_DNA"/>
</dbReference>
<comment type="caution">
    <text evidence="2">The sequence shown here is derived from an EMBL/GenBank/DDBJ whole genome shotgun (WGS) entry which is preliminary data.</text>
</comment>
<evidence type="ECO:0000259" key="1">
    <source>
        <dbReference type="Pfam" id="PF18726"/>
    </source>
</evidence>
<gene>
    <name evidence="2" type="ORF">AB0L16_11315</name>
</gene>
<name>A0ABV3JVY2_STRON</name>
<organism evidence="2 3">
    <name type="scientific">Streptomyces orinoci</name>
    <name type="common">Streptoverticillium orinoci</name>
    <dbReference type="NCBI Taxonomy" id="67339"/>
    <lineage>
        <taxon>Bacteria</taxon>
        <taxon>Bacillati</taxon>
        <taxon>Actinomycetota</taxon>
        <taxon>Actinomycetes</taxon>
        <taxon>Kitasatosporales</taxon>
        <taxon>Streptomycetaceae</taxon>
        <taxon>Streptomyces</taxon>
    </lineage>
</organism>
<protein>
    <submittedName>
        <fullName evidence="2">SAV_6107 family HEPN domain-containing protein</fullName>
    </submittedName>
</protein>